<evidence type="ECO:0000256" key="2">
    <source>
        <dbReference type="ARBA" id="ARBA00022540"/>
    </source>
</evidence>
<dbReference type="AlphaFoldDB" id="A0AAV0X5E9"/>
<dbReference type="InterPro" id="IPR003891">
    <property type="entry name" value="Initiation_fac_eIF4g_MI"/>
</dbReference>
<organism evidence="6 7">
    <name type="scientific">Macrosiphum euphorbiae</name>
    <name type="common">potato aphid</name>
    <dbReference type="NCBI Taxonomy" id="13131"/>
    <lineage>
        <taxon>Eukaryota</taxon>
        <taxon>Metazoa</taxon>
        <taxon>Ecdysozoa</taxon>
        <taxon>Arthropoda</taxon>
        <taxon>Hexapoda</taxon>
        <taxon>Insecta</taxon>
        <taxon>Pterygota</taxon>
        <taxon>Neoptera</taxon>
        <taxon>Paraneoptera</taxon>
        <taxon>Hemiptera</taxon>
        <taxon>Sternorrhyncha</taxon>
        <taxon>Aphidomorpha</taxon>
        <taxon>Aphidoidea</taxon>
        <taxon>Aphididae</taxon>
        <taxon>Macrosiphini</taxon>
        <taxon>Macrosiphum</taxon>
    </lineage>
</organism>
<evidence type="ECO:0000313" key="7">
    <source>
        <dbReference type="Proteomes" id="UP001160148"/>
    </source>
</evidence>
<reference evidence="6 7" key="1">
    <citation type="submission" date="2023-01" db="EMBL/GenBank/DDBJ databases">
        <authorList>
            <person name="Whitehead M."/>
        </authorList>
    </citation>
    <scope>NUCLEOTIDE SEQUENCE [LARGE SCALE GENOMIC DNA]</scope>
</reference>
<dbReference type="EMBL" id="CARXXK010000003">
    <property type="protein sequence ID" value="CAI6363599.1"/>
    <property type="molecule type" value="Genomic_DNA"/>
</dbReference>
<sequence>MEFRSLTTCVVRMFTSHFLNKPLATISDIDVNNFLCSINRFGTRADVARQVLSVLFGRITKDYDVLLGIVVGWLTLTRINNFEAVYDNYKLPEYNILTNNWKIMKNYSTFTPHESILNEIKNIIYYTLCIYYEWCLSKRTNGPNILKIWPDRRLKRRRIMSEDESQPMDMVPNTQPLKQVPQQPPTTAMQIPEASRSVKEETLRIFDPTLGREVENINNRGFKKFRKVSQPQFNKLASESNLVHSKTRQNYKEINKTVRNIINVISPDTIYSIIEDFKRLPIDSMELLENTVLIVFEKAIEKQGFAPLCSSLCSAMQSVEVMSNNGNKVTFKNLVISNCEREFDIDKAQEMDFAKKLTVCKDLEKKKKLQVEYEKYKRTSHERSVRNCRFMGELFKQNILTPNIMMNRIDKLITKHVEEPLECLCILLKTVGKELEEIYNLSYIFDKLNTYKSKVQLKTCYMIEDIINLHKNKWNDDRIDSYNILINKIKDHLHDDKEISPIEPVEQPKDTPVNHTINLELICKKLLLATEQLQNLDDIIYSLSEDESLVIHTRCEEFVKSMSLITLDSPISQTTVAGKIFAELLSKKILSSAAITQGIDDVLKNWNDFLMDYPQFFSYIAAIIAPLLLSQNASFDFNNLKDSCKSIRPDNSSKLFTEVLYQINSSKETQNIKEELCGILWIYNKWNMLENVTLDIFMPNNQINKYFKKDRIGVFLLSIAIYDKIKLTDNIESWTCTNISEEIIKNPLFVRALTIAIVILCLRLNYSYEDFFAASHLILLTYYINLLPEHEEIQKREVQCMLGIQIISAALNHPGGMVLKIFNSLYEHKVISKESFELCLQEYEK</sequence>
<evidence type="ECO:0000256" key="1">
    <source>
        <dbReference type="ARBA" id="ARBA00005775"/>
    </source>
</evidence>
<keyword evidence="7" id="KW-1185">Reference proteome</keyword>
<dbReference type="PANTHER" id="PTHR23253:SF78">
    <property type="entry name" value="EUKARYOTIC TRANSLATION INITIATION FACTOR 4G1, ISOFORM B-RELATED"/>
    <property type="match status" value="1"/>
</dbReference>
<evidence type="ECO:0000259" key="5">
    <source>
        <dbReference type="PROSITE" id="PS51366"/>
    </source>
</evidence>
<accession>A0AAV0X5E9</accession>
<keyword evidence="2" id="KW-0396">Initiation factor</keyword>
<dbReference type="Pfam" id="PF02854">
    <property type="entry name" value="MIF4G"/>
    <property type="match status" value="1"/>
</dbReference>
<gene>
    <name evidence="6" type="ORF">MEUPH1_LOCUS18526</name>
</gene>
<dbReference type="PROSITE" id="PS51366">
    <property type="entry name" value="MI"/>
    <property type="match status" value="1"/>
</dbReference>
<evidence type="ECO:0000313" key="6">
    <source>
        <dbReference type="EMBL" id="CAI6363599.1"/>
    </source>
</evidence>
<feature type="compositionally biased region" description="Polar residues" evidence="4">
    <location>
        <begin position="172"/>
        <end position="185"/>
    </location>
</feature>
<feature type="domain" description="MI" evidence="5">
    <location>
        <begin position="518"/>
        <end position="643"/>
    </location>
</feature>
<dbReference type="InterPro" id="IPR003890">
    <property type="entry name" value="MIF4G-like_typ-3"/>
</dbReference>
<proteinExistence type="inferred from homology"/>
<protein>
    <recommendedName>
        <fullName evidence="5">MI domain-containing protein</fullName>
    </recommendedName>
</protein>
<comment type="similarity">
    <text evidence="1">Belongs to the eukaryotic initiation factor 4G family.</text>
</comment>
<dbReference type="InterPro" id="IPR016024">
    <property type="entry name" value="ARM-type_fold"/>
</dbReference>
<comment type="caution">
    <text evidence="6">The sequence shown here is derived from an EMBL/GenBank/DDBJ whole genome shotgun (WGS) entry which is preliminary data.</text>
</comment>
<dbReference type="PANTHER" id="PTHR23253">
    <property type="entry name" value="EUKARYOTIC TRANSLATION INITIATION FACTOR 4 GAMMA"/>
    <property type="match status" value="1"/>
</dbReference>
<dbReference type="GO" id="GO:0003729">
    <property type="term" value="F:mRNA binding"/>
    <property type="evidence" value="ECO:0007669"/>
    <property type="project" value="TreeGrafter"/>
</dbReference>
<feature type="region of interest" description="Disordered" evidence="4">
    <location>
        <begin position="163"/>
        <end position="185"/>
    </location>
</feature>
<dbReference type="GO" id="GO:0016281">
    <property type="term" value="C:eukaryotic translation initiation factor 4F complex"/>
    <property type="evidence" value="ECO:0007669"/>
    <property type="project" value="TreeGrafter"/>
</dbReference>
<dbReference type="Proteomes" id="UP001160148">
    <property type="component" value="Unassembled WGS sequence"/>
</dbReference>
<dbReference type="Gene3D" id="1.25.40.180">
    <property type="match status" value="3"/>
</dbReference>
<dbReference type="SMART" id="SM00543">
    <property type="entry name" value="MIF4G"/>
    <property type="match status" value="1"/>
</dbReference>
<keyword evidence="3" id="KW-0648">Protein biosynthesis</keyword>
<evidence type="ECO:0000256" key="3">
    <source>
        <dbReference type="ARBA" id="ARBA00022917"/>
    </source>
</evidence>
<dbReference type="SUPFAM" id="SSF48371">
    <property type="entry name" value="ARM repeat"/>
    <property type="match status" value="3"/>
</dbReference>
<evidence type="ECO:0000256" key="4">
    <source>
        <dbReference type="SAM" id="MobiDB-lite"/>
    </source>
</evidence>
<dbReference type="GO" id="GO:0003743">
    <property type="term" value="F:translation initiation factor activity"/>
    <property type="evidence" value="ECO:0007669"/>
    <property type="project" value="UniProtKB-KW"/>
</dbReference>
<name>A0AAV0X5E9_9HEMI</name>